<evidence type="ECO:0000313" key="1">
    <source>
        <dbReference type="EMBL" id="DAE02579.1"/>
    </source>
</evidence>
<name>A0A8S5P833_9CAUD</name>
<accession>A0A8S5P833</accession>
<sequence>MEYGYKEVEFWKYCEKCKHYEVEDVKDPCNDCLDEPVNLHSTKPVYFEEK</sequence>
<proteinExistence type="predicted"/>
<protein>
    <submittedName>
        <fullName evidence="1">Urotensin II</fullName>
    </submittedName>
</protein>
<organism evidence="1">
    <name type="scientific">Siphoviridae sp. ctmYS12</name>
    <dbReference type="NCBI Taxonomy" id="2825652"/>
    <lineage>
        <taxon>Viruses</taxon>
        <taxon>Duplodnaviria</taxon>
        <taxon>Heunggongvirae</taxon>
        <taxon>Uroviricota</taxon>
        <taxon>Caudoviricetes</taxon>
    </lineage>
</organism>
<reference evidence="1" key="1">
    <citation type="journal article" date="2021" name="Proc. Natl. Acad. Sci. U.S.A.">
        <title>A Catalog of Tens of Thousands of Viruses from Human Metagenomes Reveals Hidden Associations with Chronic Diseases.</title>
        <authorList>
            <person name="Tisza M.J."/>
            <person name="Buck C.B."/>
        </authorList>
    </citation>
    <scope>NUCLEOTIDE SEQUENCE</scope>
    <source>
        <strain evidence="1">CtmYS12</strain>
    </source>
</reference>
<dbReference type="EMBL" id="BK015347">
    <property type="protein sequence ID" value="DAE02579.1"/>
    <property type="molecule type" value="Genomic_DNA"/>
</dbReference>